<reference evidence="2" key="1">
    <citation type="submission" date="2019-11" db="EMBL/GenBank/DDBJ databases">
        <title>The complete mitochondrial genome of Nylanderia flavipes (Smith, 1874) (Hymenoptera; Formicidae).</title>
        <authorList>
            <person name="Park J."/>
            <person name="Xi H."/>
            <person name="Park J."/>
        </authorList>
    </citation>
    <scope>NUCLEOTIDE SEQUENCE</scope>
</reference>
<feature type="transmembrane region" description="Helical" evidence="1">
    <location>
        <begin position="57"/>
        <end position="82"/>
    </location>
</feature>
<feature type="transmembrane region" description="Helical" evidence="1">
    <location>
        <begin position="29"/>
        <end position="51"/>
    </location>
</feature>
<evidence type="ECO:0000313" key="2">
    <source>
        <dbReference type="EMBL" id="QGW36359.1"/>
    </source>
</evidence>
<proteinExistence type="predicted"/>
<geneLocation type="mitochondrion" evidence="2"/>
<name>A0A6B9BQW8_9HYME</name>
<protein>
    <submittedName>
        <fullName evidence="2">NADH dehydrogenase subunit 6</fullName>
    </submittedName>
</protein>
<sequence length="181" mass="21656">MNKEFQILSILLMFLLMFLFFFMSMNIKYLHPVTIMMIMLTYSCFICLNMSTWKSNYIYSIMLFLIMISGLLIIFLYFSSLIANEQINFKFNNFLLYSFILNFLILLIYLINSIHFISINQNFSEVSSTNFLNKKIFQNMLNLYEYPMNNLTIITMFYLLLSMFVIIKICSKKSLSLRKVN</sequence>
<evidence type="ECO:0000256" key="1">
    <source>
        <dbReference type="SAM" id="Phobius"/>
    </source>
</evidence>
<keyword evidence="1" id="KW-0472">Membrane</keyword>
<keyword evidence="1" id="KW-1133">Transmembrane helix</keyword>
<dbReference type="AlphaFoldDB" id="A0A6B9BQW8"/>
<accession>A0A6B9BQW8</accession>
<keyword evidence="2" id="KW-0496">Mitochondrion</keyword>
<organism evidence="2">
    <name type="scientific">Nylanderia flavipes</name>
    <dbReference type="NCBI Taxonomy" id="67766"/>
    <lineage>
        <taxon>Eukaryota</taxon>
        <taxon>Metazoa</taxon>
        <taxon>Ecdysozoa</taxon>
        <taxon>Arthropoda</taxon>
        <taxon>Hexapoda</taxon>
        <taxon>Insecta</taxon>
        <taxon>Pterygota</taxon>
        <taxon>Neoptera</taxon>
        <taxon>Endopterygota</taxon>
        <taxon>Hymenoptera</taxon>
        <taxon>Apocrita</taxon>
        <taxon>Aculeata</taxon>
        <taxon>Formicoidea</taxon>
        <taxon>Formicidae</taxon>
        <taxon>Formicinae</taxon>
        <taxon>Nylanderia</taxon>
    </lineage>
</organism>
<feature type="transmembrane region" description="Helical" evidence="1">
    <location>
        <begin position="94"/>
        <end position="117"/>
    </location>
</feature>
<dbReference type="EMBL" id="MN654113">
    <property type="protein sequence ID" value="QGW36359.1"/>
    <property type="molecule type" value="Genomic_DNA"/>
</dbReference>
<feature type="transmembrane region" description="Helical" evidence="1">
    <location>
        <begin position="6"/>
        <end position="22"/>
    </location>
</feature>
<feature type="transmembrane region" description="Helical" evidence="1">
    <location>
        <begin position="151"/>
        <end position="170"/>
    </location>
</feature>
<gene>
    <name evidence="2" type="primary">nad6</name>
</gene>
<keyword evidence="1" id="KW-0812">Transmembrane</keyword>